<evidence type="ECO:0000313" key="3">
    <source>
        <dbReference type="Proteomes" id="UP001283341"/>
    </source>
</evidence>
<evidence type="ECO:0000313" key="2">
    <source>
        <dbReference type="EMBL" id="KAK3325383.1"/>
    </source>
</evidence>
<feature type="compositionally biased region" description="Low complexity" evidence="1">
    <location>
        <begin position="438"/>
        <end position="447"/>
    </location>
</feature>
<keyword evidence="3" id="KW-1185">Reference proteome</keyword>
<protein>
    <submittedName>
        <fullName evidence="2">Uncharacterized protein</fullName>
    </submittedName>
</protein>
<feature type="compositionally biased region" description="Low complexity" evidence="1">
    <location>
        <begin position="362"/>
        <end position="383"/>
    </location>
</feature>
<feature type="region of interest" description="Disordered" evidence="1">
    <location>
        <begin position="413"/>
        <end position="452"/>
    </location>
</feature>
<feature type="compositionally biased region" description="Polar residues" evidence="1">
    <location>
        <begin position="66"/>
        <end position="77"/>
    </location>
</feature>
<sequence>MPERRRVACVDDVDDEGNVIEGTTTYAESHYAPSAYTPSSVASPVKETPNTGRARKGERFRRDASPGTSGLTDSDSTLHPRRRDSIRRPPTSPQERHLSSKQKAMIPTKRPQVPHAKTAPPVPREAVYYGVSPTVTPAASGHRQRSSQPSNRPQSVYHQVNTSSRPPLANSRWYPPPAPLTVPTSYPPAGSWGNGLPYPMPPPSPSPVVTQTPQDYFSRPLEARFGPPSNRPQSSIGFRPPGRPLALDDYPEPEKSLTRQRSTNRRSSRHEGSMAPPPRPASARPPSSMFRPPPTPAARHRAVFDEEDFDGEAGLFHDISPLAPATYEYSAPIPIRSKSRRRPSIDATSIYDAGDYRTEVARANNGRASRRASYYGQSASSGSYEDKMRQAEMYQTDVTGAPKMQLTVDALRKAGRNGGSSRSTKSSGSRDDSEYRRSATTRTTRSSAAEDDMTIRVKGNAVLEVGGANLRCQDGTEINISSRPGGGPTTGFRTSSDKSSYMGQDERRARMERERPAIRNRASSQAASFSRSIPKYDTSPVGGYYDYGAPPPPPYPAYPSVFPISRPPPPPTDGGYF</sequence>
<feature type="compositionally biased region" description="Low complexity" evidence="1">
    <location>
        <begin position="281"/>
        <end position="290"/>
    </location>
</feature>
<evidence type="ECO:0000256" key="1">
    <source>
        <dbReference type="SAM" id="MobiDB-lite"/>
    </source>
</evidence>
<feature type="compositionally biased region" description="Basic and acidic residues" evidence="1">
    <location>
        <begin position="428"/>
        <end position="437"/>
    </location>
</feature>
<comment type="caution">
    <text evidence="2">The sequence shown here is derived from an EMBL/GenBank/DDBJ whole genome shotgun (WGS) entry which is preliminary data.</text>
</comment>
<name>A0AAE0MBA7_9PEZI</name>
<dbReference type="AlphaFoldDB" id="A0AAE0MBA7"/>
<organism evidence="2 3">
    <name type="scientific">Apodospora peruviana</name>
    <dbReference type="NCBI Taxonomy" id="516989"/>
    <lineage>
        <taxon>Eukaryota</taxon>
        <taxon>Fungi</taxon>
        <taxon>Dikarya</taxon>
        <taxon>Ascomycota</taxon>
        <taxon>Pezizomycotina</taxon>
        <taxon>Sordariomycetes</taxon>
        <taxon>Sordariomycetidae</taxon>
        <taxon>Sordariales</taxon>
        <taxon>Lasiosphaeriaceae</taxon>
        <taxon>Apodospora</taxon>
    </lineage>
</organism>
<accession>A0AAE0MBA7</accession>
<feature type="compositionally biased region" description="Basic and acidic residues" evidence="1">
    <location>
        <begin position="504"/>
        <end position="517"/>
    </location>
</feature>
<dbReference type="Proteomes" id="UP001283341">
    <property type="component" value="Unassembled WGS sequence"/>
</dbReference>
<feature type="region of interest" description="Disordered" evidence="1">
    <location>
        <begin position="476"/>
        <end position="552"/>
    </location>
</feature>
<feature type="region of interest" description="Disordered" evidence="1">
    <location>
        <begin position="362"/>
        <end position="386"/>
    </location>
</feature>
<proteinExistence type="predicted"/>
<dbReference type="PANTHER" id="PTHR48125">
    <property type="entry name" value="LP07818P1"/>
    <property type="match status" value="1"/>
</dbReference>
<feature type="compositionally biased region" description="Low complexity" evidence="1">
    <location>
        <begin position="519"/>
        <end position="532"/>
    </location>
</feature>
<feature type="compositionally biased region" description="Polar residues" evidence="1">
    <location>
        <begin position="156"/>
        <end position="165"/>
    </location>
</feature>
<dbReference type="EMBL" id="JAUEDM010000002">
    <property type="protein sequence ID" value="KAK3325383.1"/>
    <property type="molecule type" value="Genomic_DNA"/>
</dbReference>
<reference evidence="2" key="1">
    <citation type="journal article" date="2023" name="Mol. Phylogenet. Evol.">
        <title>Genome-scale phylogeny and comparative genomics of the fungal order Sordariales.</title>
        <authorList>
            <person name="Hensen N."/>
            <person name="Bonometti L."/>
            <person name="Westerberg I."/>
            <person name="Brannstrom I.O."/>
            <person name="Guillou S."/>
            <person name="Cros-Aarteil S."/>
            <person name="Calhoun S."/>
            <person name="Haridas S."/>
            <person name="Kuo A."/>
            <person name="Mondo S."/>
            <person name="Pangilinan J."/>
            <person name="Riley R."/>
            <person name="LaButti K."/>
            <person name="Andreopoulos B."/>
            <person name="Lipzen A."/>
            <person name="Chen C."/>
            <person name="Yan M."/>
            <person name="Daum C."/>
            <person name="Ng V."/>
            <person name="Clum A."/>
            <person name="Steindorff A."/>
            <person name="Ohm R.A."/>
            <person name="Martin F."/>
            <person name="Silar P."/>
            <person name="Natvig D.O."/>
            <person name="Lalanne C."/>
            <person name="Gautier V."/>
            <person name="Ament-Velasquez S.L."/>
            <person name="Kruys A."/>
            <person name="Hutchinson M.I."/>
            <person name="Powell A.J."/>
            <person name="Barry K."/>
            <person name="Miller A.N."/>
            <person name="Grigoriev I.V."/>
            <person name="Debuchy R."/>
            <person name="Gladieux P."/>
            <person name="Hiltunen Thoren M."/>
            <person name="Johannesson H."/>
        </authorList>
    </citation>
    <scope>NUCLEOTIDE SEQUENCE</scope>
    <source>
        <strain evidence="2">CBS 118394</strain>
    </source>
</reference>
<reference evidence="2" key="2">
    <citation type="submission" date="2023-06" db="EMBL/GenBank/DDBJ databases">
        <authorList>
            <consortium name="Lawrence Berkeley National Laboratory"/>
            <person name="Haridas S."/>
            <person name="Hensen N."/>
            <person name="Bonometti L."/>
            <person name="Westerberg I."/>
            <person name="Brannstrom I.O."/>
            <person name="Guillou S."/>
            <person name="Cros-Aarteil S."/>
            <person name="Calhoun S."/>
            <person name="Kuo A."/>
            <person name="Mondo S."/>
            <person name="Pangilinan J."/>
            <person name="Riley R."/>
            <person name="Labutti K."/>
            <person name="Andreopoulos B."/>
            <person name="Lipzen A."/>
            <person name="Chen C."/>
            <person name="Yanf M."/>
            <person name="Daum C."/>
            <person name="Ng V."/>
            <person name="Clum A."/>
            <person name="Steindorff A."/>
            <person name="Ohm R."/>
            <person name="Martin F."/>
            <person name="Silar P."/>
            <person name="Natvig D."/>
            <person name="Lalanne C."/>
            <person name="Gautier V."/>
            <person name="Ament-Velasquez S.L."/>
            <person name="Kruys A."/>
            <person name="Hutchinson M.I."/>
            <person name="Powell A.J."/>
            <person name="Barry K."/>
            <person name="Miller A.N."/>
            <person name="Grigoriev I.V."/>
            <person name="Debuchy R."/>
            <person name="Gladieux P."/>
            <person name="Thoren M.H."/>
            <person name="Johannesson H."/>
        </authorList>
    </citation>
    <scope>NUCLEOTIDE SEQUENCE</scope>
    <source>
        <strain evidence="2">CBS 118394</strain>
    </source>
</reference>
<feature type="compositionally biased region" description="Low complexity" evidence="1">
    <location>
        <begin position="146"/>
        <end position="155"/>
    </location>
</feature>
<dbReference type="PANTHER" id="PTHR48125:SF10">
    <property type="entry name" value="OS12G0136300 PROTEIN"/>
    <property type="match status" value="1"/>
</dbReference>
<gene>
    <name evidence="2" type="ORF">B0H66DRAFT_121800</name>
</gene>
<feature type="compositionally biased region" description="Basic and acidic residues" evidence="1">
    <location>
        <begin position="55"/>
        <end position="64"/>
    </location>
</feature>
<feature type="region of interest" description="Disordered" evidence="1">
    <location>
        <begin position="1"/>
        <end position="306"/>
    </location>
</feature>